<sequence>MFEHFERPRIFTGNPPPEGVKASVRIWNTDPLKKYPAVDGPPWVGFEPVVRTLSKIAHSYAVAEYGLGTFSPLLKQTILNDKFDFEDKLWSMFIGCEKDIQKYPSLNLHEISIGPVEFQNRFLLLCKVWLFASVPSTPIYEVVVGEHWHNRFTPRKVVIPQLSG</sequence>
<comment type="caution">
    <text evidence="1">The sequence shown here is derived from an EMBL/GenBank/DDBJ whole genome shotgun (WGS) entry which is preliminary data.</text>
</comment>
<protein>
    <submittedName>
        <fullName evidence="1">Uncharacterized protein</fullName>
    </submittedName>
</protein>
<reference evidence="2" key="1">
    <citation type="journal article" date="2019" name="Int. J. Syst. Evol. Microbiol.">
        <title>The Global Catalogue of Microorganisms (GCM) 10K type strain sequencing project: providing services to taxonomists for standard genome sequencing and annotation.</title>
        <authorList>
            <consortium name="The Broad Institute Genomics Platform"/>
            <consortium name="The Broad Institute Genome Sequencing Center for Infectious Disease"/>
            <person name="Wu L."/>
            <person name="Ma J."/>
        </authorList>
    </citation>
    <scope>NUCLEOTIDE SEQUENCE [LARGE SCALE GENOMIC DNA]</scope>
    <source>
        <strain evidence="2">CECT 7131</strain>
    </source>
</reference>
<gene>
    <name evidence="1" type="ORF">QWZ14_01995</name>
</gene>
<accession>A0ABT8A0B9</accession>
<keyword evidence="2" id="KW-1185">Reference proteome</keyword>
<evidence type="ECO:0000313" key="2">
    <source>
        <dbReference type="Proteomes" id="UP001529369"/>
    </source>
</evidence>
<proteinExistence type="predicted"/>
<dbReference type="EMBL" id="JAUFPN010000015">
    <property type="protein sequence ID" value="MDN3563149.1"/>
    <property type="molecule type" value="Genomic_DNA"/>
</dbReference>
<evidence type="ECO:0000313" key="1">
    <source>
        <dbReference type="EMBL" id="MDN3563149.1"/>
    </source>
</evidence>
<dbReference type="Proteomes" id="UP001529369">
    <property type="component" value="Unassembled WGS sequence"/>
</dbReference>
<name>A0ABT8A0B9_9PROT</name>
<organism evidence="1 2">
    <name type="scientific">Paeniroseomonas aquatica</name>
    <dbReference type="NCBI Taxonomy" id="373043"/>
    <lineage>
        <taxon>Bacteria</taxon>
        <taxon>Pseudomonadati</taxon>
        <taxon>Pseudomonadota</taxon>
        <taxon>Alphaproteobacteria</taxon>
        <taxon>Acetobacterales</taxon>
        <taxon>Acetobacteraceae</taxon>
        <taxon>Paeniroseomonas</taxon>
    </lineage>
</organism>